<dbReference type="RefSeq" id="WP_066814200.1">
    <property type="nucleotide sequence ID" value="NZ_CP012661.1"/>
</dbReference>
<feature type="region of interest" description="Disordered" evidence="1">
    <location>
        <begin position="263"/>
        <end position="458"/>
    </location>
</feature>
<dbReference type="KEGG" id="daa:AKL17_2858"/>
<accession>A0A159Z6L6</accession>
<feature type="compositionally biased region" description="Low complexity" evidence="1">
    <location>
        <begin position="959"/>
        <end position="969"/>
    </location>
</feature>
<feature type="compositionally biased region" description="Pro residues" evidence="1">
    <location>
        <begin position="942"/>
        <end position="958"/>
    </location>
</feature>
<sequence length="1071" mass="106919">MKPAFALNLSPDGISLLHRTSRGWLVVGAVALDDPDMPAALGYLRKTALGLAPRGFATKLILPASQILYTAVEAPGPDAANRRRQIARALEGRTPYAAGDLVFDWSGTGGRVNVAVVARETLEEAEAFALEHRFNPVSFVAIPEDGAFAGEPFFGQTAKARDYIPEGERLARDQDPVRISGDADLTRLAASSVAEVALSEVTAPAAWADPATPDPVDEPQEAAGLASDMQAGAGRVDTEAEADIAPDVEPGEVQGAAADLPAETFDTPAPETLEAPVDGPENDSPAPDAAPSDGRAERRRARAERREREAAAEAEAAVAHRVGLELAAAAPDAAEPTEAQGTPPLQGDAPAVVAPGAPLTPTGDDTAADIASADGAAPDAATEAEDPEEAPFLAVEDEPEDLAEATPPLARADDDGVPTPFAAAATLSPAMPGQRPGAATPALGRPGPARPLAEAGTGSVISPRLGIAAEPRPELRVHPSSGTAARASGLGKAVVAAGKMAKAAKNARGGSRRVEAGPGPAAPRARESEAAALTVFGARSPVRGKPRYLGLMLTAGLVVLMLAIALWASLPDGTTDAAAPSADTGPARSAAVEALADPQVFEDVPSVDALEADAMTEAEIAADGGFEAMGPPEDGDESLTADPADLPVDLPEDVPEDPAGTADALPGDAPVLDSSAAPDAVAAAAIAAAGGLVAADIATAAPGVPAATAGGPLPDAAEGLPPRPADPALTERSAEGLPETDTLATDALPAPPQPPLPYGTGFQFGADGMIVPTPDGAMTPEGITVVDGAPARVPPSRPALEAVEAAAVPEADPALIGRKPLSRPAALELPAAPGASADTAAASAPTDAAAVPPPALAADPALAGFKPRTASTVAVAAAAAARNAEAARAAEMAALQAELASATASAVTSSRKPVSRPQDFSQGIAAALAMAATTAPAVAAAAPPPPQAAPAPPAPAPAAAPTRQAAVAPAPEPEELDEPEPVAAAPNIPTTASVAKQATISGAISLREINLIGVYGASSNRRALVRLANGRMLRVKIGDRIDGGQVTAIGEGQLTYQKGGRTHVLRMIQQS</sequence>
<feature type="compositionally biased region" description="Low complexity" evidence="1">
    <location>
        <begin position="327"/>
        <end position="339"/>
    </location>
</feature>
<feature type="region of interest" description="Disordered" evidence="1">
    <location>
        <begin position="940"/>
        <end position="988"/>
    </location>
</feature>
<evidence type="ECO:0008006" key="4">
    <source>
        <dbReference type="Google" id="ProtNLM"/>
    </source>
</evidence>
<feature type="compositionally biased region" description="Low complexity" evidence="1">
    <location>
        <begin position="349"/>
        <end position="381"/>
    </location>
</feature>
<dbReference type="PATRIC" id="fig|1335048.3.peg.2971"/>
<dbReference type="OrthoDB" id="7870459at2"/>
<keyword evidence="3" id="KW-1185">Reference proteome</keyword>
<feature type="region of interest" description="Disordered" evidence="1">
    <location>
        <begin position="504"/>
        <end position="525"/>
    </location>
</feature>
<dbReference type="Gene3D" id="3.30.420.380">
    <property type="match status" value="1"/>
</dbReference>
<proteinExistence type="predicted"/>
<evidence type="ECO:0000313" key="3">
    <source>
        <dbReference type="Proteomes" id="UP000076128"/>
    </source>
</evidence>
<feature type="region of interest" description="Disordered" evidence="1">
    <location>
        <begin position="625"/>
        <end position="671"/>
    </location>
</feature>
<feature type="compositionally biased region" description="Acidic residues" evidence="1">
    <location>
        <begin position="382"/>
        <end position="403"/>
    </location>
</feature>
<dbReference type="STRING" id="1335048.AKL17_2858"/>
<dbReference type="AlphaFoldDB" id="A0A159Z6L6"/>
<dbReference type="InterPro" id="IPR043129">
    <property type="entry name" value="ATPase_NBD"/>
</dbReference>
<evidence type="ECO:0000256" key="1">
    <source>
        <dbReference type="SAM" id="MobiDB-lite"/>
    </source>
</evidence>
<dbReference type="Proteomes" id="UP000076128">
    <property type="component" value="Chromosome"/>
</dbReference>
<gene>
    <name evidence="2" type="ORF">AKL17_2858</name>
</gene>
<organism evidence="2 3">
    <name type="scientific">Frigidibacter mobilis</name>
    <dbReference type="NCBI Taxonomy" id="1335048"/>
    <lineage>
        <taxon>Bacteria</taxon>
        <taxon>Pseudomonadati</taxon>
        <taxon>Pseudomonadota</taxon>
        <taxon>Alphaproteobacteria</taxon>
        <taxon>Rhodobacterales</taxon>
        <taxon>Paracoccaceae</taxon>
        <taxon>Frigidibacter</taxon>
    </lineage>
</organism>
<dbReference type="SUPFAM" id="SSF53067">
    <property type="entry name" value="Actin-like ATPase domain"/>
    <property type="match status" value="1"/>
</dbReference>
<evidence type="ECO:0000313" key="2">
    <source>
        <dbReference type="EMBL" id="AMY70094.1"/>
    </source>
</evidence>
<dbReference type="EMBL" id="CP012661">
    <property type="protein sequence ID" value="AMY70094.1"/>
    <property type="molecule type" value="Genomic_DNA"/>
</dbReference>
<feature type="region of interest" description="Disordered" evidence="1">
    <location>
        <begin position="709"/>
        <end position="736"/>
    </location>
</feature>
<reference evidence="2 3" key="1">
    <citation type="submission" date="2015-09" db="EMBL/GenBank/DDBJ databases">
        <title>Complete genome sequence of Defluviimonas alba cai42t isolated from an oilfield in Xinjiang.</title>
        <authorList>
            <person name="Geng S."/>
            <person name="Pan X."/>
            <person name="Wu X."/>
        </authorList>
    </citation>
    <scope>NUCLEOTIDE SEQUENCE [LARGE SCALE GENOMIC DNA]</scope>
    <source>
        <strain evidence="3">cai42</strain>
    </source>
</reference>
<name>A0A159Z6L6_9RHOB</name>
<protein>
    <recommendedName>
        <fullName evidence="4">Type IV pilus biogenesis protein PilP</fullName>
    </recommendedName>
</protein>